<dbReference type="Proteomes" id="UP000272560">
    <property type="component" value="Unassembled WGS sequence"/>
</dbReference>
<dbReference type="Pfam" id="PF02635">
    <property type="entry name" value="DsrE"/>
    <property type="match status" value="1"/>
</dbReference>
<dbReference type="PANTHER" id="PTHR37691:SF1">
    <property type="entry name" value="BLR3518 PROTEIN"/>
    <property type="match status" value="1"/>
</dbReference>
<dbReference type="Gene3D" id="3.40.1260.10">
    <property type="entry name" value="DsrEFH-like"/>
    <property type="match status" value="1"/>
</dbReference>
<dbReference type="InterPro" id="IPR003787">
    <property type="entry name" value="Sulphur_relay_DsrE/F-like"/>
</dbReference>
<keyword evidence="2" id="KW-1185">Reference proteome</keyword>
<proteinExistence type="predicted"/>
<sequence>MHRTVIHLNEADPAKIQAVLQNTSNLFTALGEEGLQAELVAHGPGITVTTATLAGAFTGPLDDLMSRGLVVCACRNTMTAKGLSSTDLLEGVTIVDSGVAHLVTRQGQGWSYLRP</sequence>
<dbReference type="EMBL" id="QZVT01000010">
    <property type="protein sequence ID" value="RJT76911.1"/>
    <property type="molecule type" value="Genomic_DNA"/>
</dbReference>
<evidence type="ECO:0000313" key="1">
    <source>
        <dbReference type="EMBL" id="RJT76911.1"/>
    </source>
</evidence>
<reference evidence="1 2" key="1">
    <citation type="submission" date="2018-09" db="EMBL/GenBank/DDBJ databases">
        <title>Novel species of Arthrobacter.</title>
        <authorList>
            <person name="Liu Q."/>
            <person name="Xin Y.-H."/>
        </authorList>
    </citation>
    <scope>NUCLEOTIDE SEQUENCE [LARGE SCALE GENOMIC DNA]</scope>
    <source>
        <strain evidence="1 2">Hz2</strain>
    </source>
</reference>
<dbReference type="InterPro" id="IPR027396">
    <property type="entry name" value="DsrEFH-like"/>
</dbReference>
<dbReference type="OrthoDB" id="5113984at2"/>
<comment type="caution">
    <text evidence="1">The sequence shown here is derived from an EMBL/GenBank/DDBJ whole genome shotgun (WGS) entry which is preliminary data.</text>
</comment>
<dbReference type="SUPFAM" id="SSF75169">
    <property type="entry name" value="DsrEFH-like"/>
    <property type="match status" value="1"/>
</dbReference>
<name>A0A3A5M3N8_9MICC</name>
<dbReference type="AlphaFoldDB" id="A0A3A5M3N8"/>
<evidence type="ECO:0000313" key="2">
    <source>
        <dbReference type="Proteomes" id="UP000272560"/>
    </source>
</evidence>
<accession>A0A3A5M3N8</accession>
<protein>
    <submittedName>
        <fullName evidence="1">Uncharacterized protein</fullName>
    </submittedName>
</protein>
<organism evidence="1 2">
    <name type="scientific">Arthrobacter cheniae</name>
    <dbReference type="NCBI Taxonomy" id="1258888"/>
    <lineage>
        <taxon>Bacteria</taxon>
        <taxon>Bacillati</taxon>
        <taxon>Actinomycetota</taxon>
        <taxon>Actinomycetes</taxon>
        <taxon>Micrococcales</taxon>
        <taxon>Micrococcaceae</taxon>
        <taxon>Arthrobacter</taxon>
    </lineage>
</organism>
<dbReference type="PANTHER" id="PTHR37691">
    <property type="entry name" value="BLR3518 PROTEIN"/>
    <property type="match status" value="1"/>
</dbReference>
<dbReference type="RefSeq" id="WP_120150001.1">
    <property type="nucleotide sequence ID" value="NZ_QZVT01000010.1"/>
</dbReference>
<gene>
    <name evidence="1" type="ORF">D6T63_15695</name>
</gene>